<feature type="compositionally biased region" description="Basic and acidic residues" evidence="2">
    <location>
        <begin position="139"/>
        <end position="150"/>
    </location>
</feature>
<protein>
    <submittedName>
        <fullName evidence="4">Ankyrin repeat protein</fullName>
    </submittedName>
</protein>
<keyword evidence="5" id="KW-1185">Reference proteome</keyword>
<feature type="compositionally biased region" description="Low complexity" evidence="2">
    <location>
        <begin position="229"/>
        <end position="241"/>
    </location>
</feature>
<feature type="region of interest" description="Disordered" evidence="2">
    <location>
        <begin position="306"/>
        <end position="338"/>
    </location>
</feature>
<dbReference type="PANTHER" id="PTHR24149">
    <property type="entry name" value="ANKYRIN REPEAT DOMAIN-CONTAINING PROTEIN 12"/>
    <property type="match status" value="1"/>
</dbReference>
<evidence type="ECO:0000313" key="4">
    <source>
        <dbReference type="EMBL" id="RKF66785.1"/>
    </source>
</evidence>
<feature type="region of interest" description="Disordered" evidence="2">
    <location>
        <begin position="274"/>
        <end position="294"/>
    </location>
</feature>
<dbReference type="InterPro" id="IPR053210">
    <property type="entry name" value="ANKRD12"/>
</dbReference>
<feature type="region of interest" description="Disordered" evidence="2">
    <location>
        <begin position="132"/>
        <end position="241"/>
    </location>
</feature>
<feature type="compositionally biased region" description="Basic and acidic residues" evidence="2">
    <location>
        <begin position="733"/>
        <end position="749"/>
    </location>
</feature>
<feature type="compositionally biased region" description="Low complexity" evidence="2">
    <location>
        <begin position="322"/>
        <end position="335"/>
    </location>
</feature>
<feature type="compositionally biased region" description="Polar residues" evidence="2">
    <location>
        <begin position="8"/>
        <end position="19"/>
    </location>
</feature>
<dbReference type="EMBL" id="MCBQ01011145">
    <property type="protein sequence ID" value="RKF66785.1"/>
    <property type="molecule type" value="Genomic_DNA"/>
</dbReference>
<feature type="repeat" description="ANK" evidence="1">
    <location>
        <begin position="347"/>
        <end position="380"/>
    </location>
</feature>
<dbReference type="PROSITE" id="PS50297">
    <property type="entry name" value="ANK_REP_REGION"/>
    <property type="match status" value="1"/>
</dbReference>
<feature type="compositionally biased region" description="Polar residues" evidence="2">
    <location>
        <begin position="782"/>
        <end position="796"/>
    </location>
</feature>
<feature type="domain" description="KRIT1 ARM-repeats" evidence="3">
    <location>
        <begin position="535"/>
        <end position="684"/>
    </location>
</feature>
<organism evidence="4 5">
    <name type="scientific">Golovinomyces cichoracearum</name>
    <dbReference type="NCBI Taxonomy" id="62708"/>
    <lineage>
        <taxon>Eukaryota</taxon>
        <taxon>Fungi</taxon>
        <taxon>Dikarya</taxon>
        <taxon>Ascomycota</taxon>
        <taxon>Pezizomycotina</taxon>
        <taxon>Leotiomycetes</taxon>
        <taxon>Erysiphales</taxon>
        <taxon>Erysiphaceae</taxon>
        <taxon>Golovinomyces</taxon>
    </lineage>
</organism>
<accession>A0A420I8W2</accession>
<evidence type="ECO:0000256" key="1">
    <source>
        <dbReference type="PROSITE-ProRule" id="PRU00023"/>
    </source>
</evidence>
<evidence type="ECO:0000313" key="5">
    <source>
        <dbReference type="Proteomes" id="UP000283383"/>
    </source>
</evidence>
<comment type="caution">
    <text evidence="4">The sequence shown here is derived from an EMBL/GenBank/DDBJ whole genome shotgun (WGS) entry which is preliminary data.</text>
</comment>
<feature type="compositionally biased region" description="Polar residues" evidence="2">
    <location>
        <begin position="274"/>
        <end position="285"/>
    </location>
</feature>
<dbReference type="InterPro" id="IPR002110">
    <property type="entry name" value="Ankyrin_rpt"/>
</dbReference>
<feature type="compositionally biased region" description="Polar residues" evidence="2">
    <location>
        <begin position="29"/>
        <end position="42"/>
    </location>
</feature>
<feature type="repeat" description="ANK" evidence="1">
    <location>
        <begin position="415"/>
        <end position="447"/>
    </location>
</feature>
<feature type="region of interest" description="Disordered" evidence="2">
    <location>
        <begin position="868"/>
        <end position="904"/>
    </location>
</feature>
<feature type="non-terminal residue" evidence="4">
    <location>
        <position position="933"/>
    </location>
</feature>
<dbReference type="STRING" id="62708.A0A420I8W2"/>
<dbReference type="Gene3D" id="1.25.40.20">
    <property type="entry name" value="Ankyrin repeat-containing domain"/>
    <property type="match status" value="2"/>
</dbReference>
<feature type="region of interest" description="Disordered" evidence="2">
    <location>
        <begin position="711"/>
        <end position="813"/>
    </location>
</feature>
<dbReference type="Pfam" id="PF12796">
    <property type="entry name" value="Ank_2"/>
    <property type="match status" value="1"/>
</dbReference>
<feature type="compositionally biased region" description="Polar residues" evidence="2">
    <location>
        <begin position="153"/>
        <end position="180"/>
    </location>
</feature>
<dbReference type="PANTHER" id="PTHR24149:SF14">
    <property type="entry name" value="ANKYRIN REPEAT DOMAIN 12"/>
    <property type="match status" value="1"/>
</dbReference>
<proteinExistence type="predicted"/>
<dbReference type="SMART" id="SM00248">
    <property type="entry name" value="ANK"/>
    <property type="match status" value="5"/>
</dbReference>
<reference evidence="4 5" key="1">
    <citation type="journal article" date="2018" name="BMC Genomics">
        <title>Comparative genome analyses reveal sequence features reflecting distinct modes of host-adaptation between dicot and monocot powdery mildew.</title>
        <authorList>
            <person name="Wu Y."/>
            <person name="Ma X."/>
            <person name="Pan Z."/>
            <person name="Kale S.D."/>
            <person name="Song Y."/>
            <person name="King H."/>
            <person name="Zhang Q."/>
            <person name="Presley C."/>
            <person name="Deng X."/>
            <person name="Wei C.I."/>
            <person name="Xiao S."/>
        </authorList>
    </citation>
    <scope>NUCLEOTIDE SEQUENCE [LARGE SCALE GENOMIC DNA]</scope>
    <source>
        <strain evidence="4">UMSG3</strain>
    </source>
</reference>
<evidence type="ECO:0000259" key="3">
    <source>
        <dbReference type="Pfam" id="PF24521"/>
    </source>
</evidence>
<dbReference type="AlphaFoldDB" id="A0A420I8W2"/>
<dbReference type="GO" id="GO:0005654">
    <property type="term" value="C:nucleoplasm"/>
    <property type="evidence" value="ECO:0007669"/>
    <property type="project" value="TreeGrafter"/>
</dbReference>
<feature type="compositionally biased region" description="Polar residues" evidence="2">
    <location>
        <begin position="505"/>
        <end position="530"/>
    </location>
</feature>
<feature type="compositionally biased region" description="Basic and acidic residues" evidence="2">
    <location>
        <begin position="711"/>
        <end position="726"/>
    </location>
</feature>
<dbReference type="InterPro" id="IPR036770">
    <property type="entry name" value="Ankyrin_rpt-contain_sf"/>
</dbReference>
<feature type="compositionally biased region" description="Low complexity" evidence="2">
    <location>
        <begin position="181"/>
        <end position="190"/>
    </location>
</feature>
<gene>
    <name evidence="4" type="ORF">GcM3_111011</name>
</gene>
<dbReference type="SUPFAM" id="SSF48403">
    <property type="entry name" value="Ankyrin repeat"/>
    <property type="match status" value="1"/>
</dbReference>
<dbReference type="InterPro" id="IPR056485">
    <property type="entry name" value="ARM_KRIT1"/>
</dbReference>
<sequence>MDQPELLETTTEIFNNSSCRPLDGLENPAPNTKNEYNSSPSSPVELIKLENDSMIEVHDESELKSDSEAETIVLSGKNGNSPSMAYKSTRYIDRNGSGHLDRAPNFEHIKGSEGDNILSNNGRVAKHTASFLGKRKRPSHFENDSVDHRNFHSPKSTSISPYSTIRSQEKLATSDSEILRSSSPHSTSYSPIQRKARSADLILPGRDYSNIGKPDDEQEEDIKTRRTTRPQSSSSESRINSDFYARSSLDIDAKVPKLTYSPSHDPWEYKIRNSSQFQSDSSRGFSQMKKRVPTPQISTDYLSHEFSTGEKSQVHRSRVHNSISSSTRDSAISSTKMGPLKKHVNCSGQTPLAVACSRGKLDLVRKRYQERPQDINVPDNALNTPLHIASLEGWTGIVKFLVDTGKCELDCINTVKDTPLHDAIDNRNLEVVKVLMDAGANPSKQNQAGNDPLDLLNLQEKVKDEEAAQIIQEMKKAVISAREKFASDNKLRSEDISINDKDISDGTNAKSSSRHASPILNNDSQTSSLVSRKVRTARSLMKTTEHALYQAYDLDALRVAARDGDIAAVSRVLDVRPGLNDAQTLYNAAKGGHDAVINLLFALGDFDPDPEPLSDLPQEYSTPILAAIGKDNHLEVIKLFLGNSRFNPARRIRGETYSKIALRRCGPKSQEESILLNNAFEAYQNMKGLTPHRAQSSGSQHDNLAQISDYNKNKRRDDFHNSRSQDRTSSSPKLDERNGIKGQNKDRFCSSKRSLGKAKSEDESPGVFSEPEIRFLGPPKQRLQSRNTDSEITMLSENEPCAKPRRKLVSRKELKDERGRIIEKRRRASFAAVTSATSGLVSEQKKERFHPDKKYKGLGRNFAYDGASNLTSRIHSPSNESESSSEKNHPEKLMNNYVKRKDSRDFLPLAQDDLTLIRNGKNENKTYCQYGGG</sequence>
<name>A0A420I8W2_9PEZI</name>
<keyword evidence="1" id="KW-0040">ANK repeat</keyword>
<feature type="region of interest" description="Disordered" evidence="2">
    <location>
        <begin position="1"/>
        <end position="43"/>
    </location>
</feature>
<feature type="region of interest" description="Disordered" evidence="2">
    <location>
        <begin position="499"/>
        <end position="531"/>
    </location>
</feature>
<evidence type="ECO:0000256" key="2">
    <source>
        <dbReference type="SAM" id="MobiDB-lite"/>
    </source>
</evidence>
<dbReference type="Pfam" id="PF24521">
    <property type="entry name" value="Ank_KRIT1"/>
    <property type="match status" value="1"/>
</dbReference>
<dbReference type="PROSITE" id="PS50088">
    <property type="entry name" value="ANK_REPEAT"/>
    <property type="match status" value="2"/>
</dbReference>
<dbReference type="Proteomes" id="UP000283383">
    <property type="component" value="Unassembled WGS sequence"/>
</dbReference>